<feature type="transmembrane region" description="Helical" evidence="2">
    <location>
        <begin position="606"/>
        <end position="625"/>
    </location>
</feature>
<feature type="compositionally biased region" description="Polar residues" evidence="1">
    <location>
        <begin position="339"/>
        <end position="354"/>
    </location>
</feature>
<dbReference type="Proteomes" id="UP001310594">
    <property type="component" value="Unassembled WGS sequence"/>
</dbReference>
<protein>
    <submittedName>
        <fullName evidence="3">Uncharacterized protein</fullName>
    </submittedName>
</protein>
<keyword evidence="2" id="KW-0472">Membrane</keyword>
<reference evidence="3" key="1">
    <citation type="submission" date="2023-08" db="EMBL/GenBank/DDBJ databases">
        <title>Black Yeasts Isolated from many extreme environments.</title>
        <authorList>
            <person name="Coleine C."/>
            <person name="Stajich J.E."/>
            <person name="Selbmann L."/>
        </authorList>
    </citation>
    <scope>NUCLEOTIDE SEQUENCE</scope>
    <source>
        <strain evidence="3">CCFEE 5810</strain>
    </source>
</reference>
<gene>
    <name evidence="3" type="ORF">LTR97_005907</name>
</gene>
<feature type="compositionally biased region" description="Low complexity" evidence="1">
    <location>
        <begin position="574"/>
        <end position="591"/>
    </location>
</feature>
<keyword evidence="2" id="KW-1133">Transmembrane helix</keyword>
<feature type="compositionally biased region" description="Low complexity" evidence="1">
    <location>
        <begin position="249"/>
        <end position="278"/>
    </location>
</feature>
<evidence type="ECO:0000313" key="4">
    <source>
        <dbReference type="Proteomes" id="UP001310594"/>
    </source>
</evidence>
<proteinExistence type="predicted"/>
<dbReference type="EMBL" id="JAVRQU010000008">
    <property type="protein sequence ID" value="KAK5699776.1"/>
    <property type="molecule type" value="Genomic_DNA"/>
</dbReference>
<organism evidence="3 4">
    <name type="scientific">Elasticomyces elasticus</name>
    <dbReference type="NCBI Taxonomy" id="574655"/>
    <lineage>
        <taxon>Eukaryota</taxon>
        <taxon>Fungi</taxon>
        <taxon>Dikarya</taxon>
        <taxon>Ascomycota</taxon>
        <taxon>Pezizomycotina</taxon>
        <taxon>Dothideomycetes</taxon>
        <taxon>Dothideomycetidae</taxon>
        <taxon>Mycosphaerellales</taxon>
        <taxon>Teratosphaeriaceae</taxon>
        <taxon>Elasticomyces</taxon>
    </lineage>
</organism>
<keyword evidence="2" id="KW-0812">Transmembrane</keyword>
<evidence type="ECO:0000256" key="1">
    <source>
        <dbReference type="SAM" id="MobiDB-lite"/>
    </source>
</evidence>
<dbReference type="AlphaFoldDB" id="A0AAN7W5T3"/>
<comment type="caution">
    <text evidence="3">The sequence shown here is derived from an EMBL/GenBank/DDBJ whole genome shotgun (WGS) entry which is preliminary data.</text>
</comment>
<sequence>MPTFTYTNPFTTFIGPPLVQDDVAPYCSGFSEPTPACPVRLWTTVDCGQCTINGGEVELLWWPPVKTAQNASLALSTTAAIQVISGVTYTSPSVYISFASLFASDACSLVGTSRIGTVLALRAEDVSTLYGWANPASGVPIPMNPLDPFYETPFGFFAPEGARQLNFSDLLSSPPLSLYEDQPKCTGWCQTIYPSYNPYIAVPSIVRALDPAWLSCGLGVQGLYDPPKMLTPAAVLAGATTPASLSVETTTPAQASSGGGSAPAPTTPAQDSTQSTNQPPSPSSDGPPNAIGGSTSIDTLTTAVVDGSSQDTQESSVDPNIVSTAISVQNNASPGLDTQARSSQGQDATLSSPVDPSFIQISESEISTAVITLPGGQAHTLVSNGSAAVVDNAIAVDEGSQSVVDGVTYDNKGTAVIAASGSYTTTLVLEGPSSTTGPVVIVADGQTFTVLADPTNPSAAIIGTRTTLSLRGPAIMVGSDTVSLGPSGLVVNDGETVSLSAVQDLDDVSVVTIDGRTFTASQQSGRNTVALVDGTTLSIGGAAYSASGDVFTLGPSGLVVNGTTTVDFADFQTSSRTGTSTRGTTSKSISSPASNVPVSNASCRNAAVVVYAMVPSLAIGLIYLLSAF</sequence>
<evidence type="ECO:0000256" key="2">
    <source>
        <dbReference type="SAM" id="Phobius"/>
    </source>
</evidence>
<feature type="region of interest" description="Disordered" evidence="1">
    <location>
        <begin position="574"/>
        <end position="595"/>
    </location>
</feature>
<evidence type="ECO:0000313" key="3">
    <source>
        <dbReference type="EMBL" id="KAK5699776.1"/>
    </source>
</evidence>
<accession>A0AAN7W5T3</accession>
<feature type="region of interest" description="Disordered" evidence="1">
    <location>
        <begin position="247"/>
        <end position="296"/>
    </location>
</feature>
<feature type="region of interest" description="Disordered" evidence="1">
    <location>
        <begin position="331"/>
        <end position="354"/>
    </location>
</feature>
<name>A0AAN7W5T3_9PEZI</name>